<dbReference type="Pfam" id="PF14014">
    <property type="entry name" value="DUF4230"/>
    <property type="match status" value="1"/>
</dbReference>
<reference evidence="3 4" key="1">
    <citation type="submission" date="2019-08" db="EMBL/GenBank/DDBJ databases">
        <title>Bacillus genomes from the desert of Cuatro Cienegas, Coahuila.</title>
        <authorList>
            <person name="Olmedo-Alvarez G."/>
        </authorList>
    </citation>
    <scope>NUCLEOTIDE SEQUENCE [LARGE SCALE GENOMIC DNA]</scope>
    <source>
        <strain evidence="3 4">CH28_1T</strain>
    </source>
</reference>
<accession>A0A5D4T2Z3</accession>
<dbReference type="EMBL" id="VTEV01000002">
    <property type="protein sequence ID" value="TYS69755.1"/>
    <property type="molecule type" value="Genomic_DNA"/>
</dbReference>
<evidence type="ECO:0000313" key="4">
    <source>
        <dbReference type="Proteomes" id="UP000322524"/>
    </source>
</evidence>
<keyword evidence="2" id="KW-0472">Membrane</keyword>
<keyword evidence="1" id="KW-0175">Coiled coil</keyword>
<keyword evidence="2" id="KW-1133">Transmembrane helix</keyword>
<comment type="caution">
    <text evidence="3">The sequence shown here is derived from an EMBL/GenBank/DDBJ whole genome shotgun (WGS) entry which is preliminary data.</text>
</comment>
<protein>
    <submittedName>
        <fullName evidence="3">DUF4230 domain-containing protein</fullName>
    </submittedName>
</protein>
<feature type="coiled-coil region" evidence="1">
    <location>
        <begin position="4"/>
        <end position="38"/>
    </location>
</feature>
<dbReference type="InterPro" id="IPR025324">
    <property type="entry name" value="DUF4230"/>
</dbReference>
<organism evidence="3 4">
    <name type="scientific">Sutcliffiella horikoshii</name>
    <dbReference type="NCBI Taxonomy" id="79883"/>
    <lineage>
        <taxon>Bacteria</taxon>
        <taxon>Bacillati</taxon>
        <taxon>Bacillota</taxon>
        <taxon>Bacilli</taxon>
        <taxon>Bacillales</taxon>
        <taxon>Bacillaceae</taxon>
        <taxon>Sutcliffiella</taxon>
    </lineage>
</organism>
<sequence>MMLNRESMEEKDEKIAHLERLLNELQGAQQQSAATTALTRSAGHIPQHRGIFKSFLKTSMLKIILTMFILLVLIGGVILVFIGDTFKQESVTYVESVQELSTLATVKAHMKVVLQEEDNKVFGKNISTNLFGTKREILVVVPSTVIAGVDLKGVTSKDMIINEETREIDITLPHAKLIQDPALQMDKIVTFVDGGIFRDDVDWEEGFDLASLAQEQTRQEAISEGLLITAEENAEIVLKEFFKNINYTVNVKFD</sequence>
<proteinExistence type="predicted"/>
<dbReference type="RefSeq" id="WP_148987316.1">
    <property type="nucleotide sequence ID" value="NZ_VTEV01000002.1"/>
</dbReference>
<dbReference type="OrthoDB" id="152992at2"/>
<evidence type="ECO:0000313" key="3">
    <source>
        <dbReference type="EMBL" id="TYS69755.1"/>
    </source>
</evidence>
<gene>
    <name evidence="3" type="ORF">FZC76_05840</name>
</gene>
<evidence type="ECO:0000256" key="1">
    <source>
        <dbReference type="SAM" id="Coils"/>
    </source>
</evidence>
<feature type="transmembrane region" description="Helical" evidence="2">
    <location>
        <begin position="63"/>
        <end position="82"/>
    </location>
</feature>
<keyword evidence="2" id="KW-0812">Transmembrane</keyword>
<dbReference type="Proteomes" id="UP000322524">
    <property type="component" value="Unassembled WGS sequence"/>
</dbReference>
<evidence type="ECO:0000256" key="2">
    <source>
        <dbReference type="SAM" id="Phobius"/>
    </source>
</evidence>
<dbReference type="AlphaFoldDB" id="A0A5D4T2Z3"/>
<name>A0A5D4T2Z3_9BACI</name>